<evidence type="ECO:0000313" key="11">
    <source>
        <dbReference type="EMBL" id="TYR20312.1"/>
    </source>
</evidence>
<feature type="transmembrane region" description="Helical" evidence="10">
    <location>
        <begin position="467"/>
        <end position="486"/>
    </location>
</feature>
<dbReference type="GO" id="GO:0016757">
    <property type="term" value="F:glycosyltransferase activity"/>
    <property type="evidence" value="ECO:0007669"/>
    <property type="project" value="UniProtKB-KW"/>
</dbReference>
<dbReference type="AlphaFoldDB" id="A0A5D4FWZ5"/>
<evidence type="ECO:0000256" key="5">
    <source>
        <dbReference type="ARBA" id="ARBA00022989"/>
    </source>
</evidence>
<dbReference type="Proteomes" id="UP000324726">
    <property type="component" value="Unassembled WGS sequence"/>
</dbReference>
<sequence>MSTQLQESQDKSAATSRPFTEHPVVARPTAWLRAHSMSSAIRMGLIGSVVLTLCSYTVGATRERGGIIQALGLDWLTFGHMAGIFSVVLWVGIALLVLSWTIVGGLVLRGGRSLPQRAIAAWVGPMVLAAPLMSRDIYSYLMQGALAKEGLDAYRVGAAANPGPMLYEVSADWRNTTTPYGPGHLWLGKGVTTITGDNVTAGIFVFKFLTLVAFVALIWVVRRLAAELGSDPDLAVWLGVANPLVIVHLIGGLHTESMMMALVMLGILASLRLRPVAGLLLGSVLIAAGVALKATAAIALPFLIWIAVARIAGPAPRGWFKETAARFVTLLWTGISSVAVVVAVMFAITWASGQTWGWIAEMSGNSKVINPLAAPTMLASTLEPFISRINDDIGFNVLIGIFRPISMVIMLIGLVVVWWLFRHDVRRALLGATLAYAVTCVFNSVVLPWYYVAPLVIVGVCIRDRRAVFIVAWLSAVLCFMFDGGGNNRLYVLWWVIAIGVVMWFALRATLGFAPGMPEEQAEPWPKAAKSEPSPAPGGEPREPSARAAHQPADQAGSRPR</sequence>
<protein>
    <recommendedName>
        <fullName evidence="8">Alpha-(1-&gt;6)-mannopyranosyltransferase A</fullName>
    </recommendedName>
</protein>
<dbReference type="Pfam" id="PF26314">
    <property type="entry name" value="MptA_B_family"/>
    <property type="match status" value="1"/>
</dbReference>
<feature type="transmembrane region" description="Helical" evidence="10">
    <location>
        <begin position="234"/>
        <end position="253"/>
    </location>
</feature>
<feature type="transmembrane region" description="Helical" evidence="10">
    <location>
        <begin position="398"/>
        <end position="421"/>
    </location>
</feature>
<evidence type="ECO:0000256" key="7">
    <source>
        <dbReference type="ARBA" id="ARBA00043987"/>
    </source>
</evidence>
<feature type="transmembrane region" description="Helical" evidence="10">
    <location>
        <begin position="40"/>
        <end position="58"/>
    </location>
</feature>
<dbReference type="EMBL" id="VSZI01000001">
    <property type="protein sequence ID" value="TYR20312.1"/>
    <property type="molecule type" value="Genomic_DNA"/>
</dbReference>
<evidence type="ECO:0000256" key="3">
    <source>
        <dbReference type="ARBA" id="ARBA00022679"/>
    </source>
</evidence>
<evidence type="ECO:0000256" key="10">
    <source>
        <dbReference type="SAM" id="Phobius"/>
    </source>
</evidence>
<comment type="similarity">
    <text evidence="7">Belongs to the MptA/B family.</text>
</comment>
<evidence type="ECO:0000256" key="9">
    <source>
        <dbReference type="SAM" id="MobiDB-lite"/>
    </source>
</evidence>
<dbReference type="NCBIfam" id="NF038066">
    <property type="entry name" value="MptB"/>
    <property type="match status" value="1"/>
</dbReference>
<reference evidence="11 12" key="1">
    <citation type="submission" date="2019-08" db="EMBL/GenBank/DDBJ databases">
        <title>Draft genome of C. urealyticum strain VH4248.</title>
        <authorList>
            <person name="Navas J."/>
        </authorList>
    </citation>
    <scope>NUCLEOTIDE SEQUENCE [LARGE SCALE GENOMIC DNA]</scope>
    <source>
        <strain evidence="11 12">VH4248</strain>
    </source>
</reference>
<feature type="transmembrane region" description="Helical" evidence="10">
    <location>
        <begin position="433"/>
        <end position="460"/>
    </location>
</feature>
<feature type="transmembrane region" description="Helical" evidence="10">
    <location>
        <begin position="78"/>
        <end position="108"/>
    </location>
</feature>
<feature type="transmembrane region" description="Helical" evidence="10">
    <location>
        <begin position="294"/>
        <end position="312"/>
    </location>
</feature>
<evidence type="ECO:0000313" key="12">
    <source>
        <dbReference type="Proteomes" id="UP000324726"/>
    </source>
</evidence>
<dbReference type="InterPro" id="IPR049829">
    <property type="entry name" value="MptA/B-like"/>
</dbReference>
<proteinExistence type="inferred from homology"/>
<dbReference type="NCBIfam" id="TIGR03459">
    <property type="entry name" value="crt_membr"/>
    <property type="match status" value="1"/>
</dbReference>
<evidence type="ECO:0000256" key="2">
    <source>
        <dbReference type="ARBA" id="ARBA00022676"/>
    </source>
</evidence>
<dbReference type="RefSeq" id="WP_148812087.1">
    <property type="nucleotide sequence ID" value="NZ_VSZI01000001.1"/>
</dbReference>
<feature type="region of interest" description="Disordered" evidence="9">
    <location>
        <begin position="518"/>
        <end position="561"/>
    </location>
</feature>
<comment type="caution">
    <text evidence="11">The sequence shown here is derived from an EMBL/GenBank/DDBJ whole genome shotgun (WGS) entry which is preliminary data.</text>
</comment>
<feature type="transmembrane region" description="Helical" evidence="10">
    <location>
        <begin position="492"/>
        <end position="511"/>
    </location>
</feature>
<keyword evidence="5 10" id="KW-1133">Transmembrane helix</keyword>
<feature type="transmembrane region" description="Helical" evidence="10">
    <location>
        <begin position="199"/>
        <end position="222"/>
    </location>
</feature>
<name>A0A5D4FWZ5_9CORY</name>
<comment type="subcellular location">
    <subcellularLocation>
        <location evidence="1">Membrane</location>
        <topology evidence="1">Multi-pass membrane protein</topology>
    </subcellularLocation>
</comment>
<evidence type="ECO:0000256" key="8">
    <source>
        <dbReference type="NCBIfam" id="TIGR03459"/>
    </source>
</evidence>
<organism evidence="11 12">
    <name type="scientific">Corynebacterium urealyticum</name>
    <dbReference type="NCBI Taxonomy" id="43771"/>
    <lineage>
        <taxon>Bacteria</taxon>
        <taxon>Bacillati</taxon>
        <taxon>Actinomycetota</taxon>
        <taxon>Actinomycetes</taxon>
        <taxon>Mycobacteriales</taxon>
        <taxon>Corynebacteriaceae</taxon>
        <taxon>Corynebacterium</taxon>
    </lineage>
</organism>
<evidence type="ECO:0000256" key="4">
    <source>
        <dbReference type="ARBA" id="ARBA00022692"/>
    </source>
</evidence>
<dbReference type="GO" id="GO:0016020">
    <property type="term" value="C:membrane"/>
    <property type="evidence" value="ECO:0007669"/>
    <property type="project" value="UniProtKB-SubCell"/>
</dbReference>
<evidence type="ECO:0000256" key="1">
    <source>
        <dbReference type="ARBA" id="ARBA00004141"/>
    </source>
</evidence>
<dbReference type="InterPro" id="IPR017822">
    <property type="entry name" value="MptA-like"/>
</dbReference>
<keyword evidence="6 10" id="KW-0472">Membrane</keyword>
<keyword evidence="4 10" id="KW-0812">Transmembrane</keyword>
<keyword evidence="2" id="KW-0328">Glycosyltransferase</keyword>
<keyword evidence="3 11" id="KW-0808">Transferase</keyword>
<gene>
    <name evidence="11" type="ORF">FYJ87_04905</name>
</gene>
<feature type="compositionally biased region" description="Low complexity" evidence="9">
    <location>
        <begin position="524"/>
        <end position="533"/>
    </location>
</feature>
<feature type="transmembrane region" description="Helical" evidence="10">
    <location>
        <begin position="324"/>
        <end position="348"/>
    </location>
</feature>
<evidence type="ECO:0000256" key="6">
    <source>
        <dbReference type="ARBA" id="ARBA00023136"/>
    </source>
</evidence>
<accession>A0A5D4FWZ5</accession>